<dbReference type="STRING" id="227316.GA0070604_4898"/>
<name>A0A1C6V9U9_9ACTN</name>
<feature type="transmembrane region" description="Helical" evidence="1">
    <location>
        <begin position="160"/>
        <end position="188"/>
    </location>
</feature>
<evidence type="ECO:0000259" key="2">
    <source>
        <dbReference type="Pfam" id="PF20990"/>
    </source>
</evidence>
<evidence type="ECO:0000313" key="4">
    <source>
        <dbReference type="Proteomes" id="UP000199696"/>
    </source>
</evidence>
<feature type="transmembrane region" description="Helical" evidence="1">
    <location>
        <begin position="6"/>
        <end position="25"/>
    </location>
</feature>
<proteinExistence type="predicted"/>
<dbReference type="RefSeq" id="WP_091123122.1">
    <property type="nucleotide sequence ID" value="NZ_FMHY01000002.1"/>
</dbReference>
<keyword evidence="4" id="KW-1185">Reference proteome</keyword>
<feature type="transmembrane region" description="Helical" evidence="1">
    <location>
        <begin position="356"/>
        <end position="380"/>
    </location>
</feature>
<feature type="transmembrane region" description="Helical" evidence="1">
    <location>
        <begin position="200"/>
        <end position="219"/>
    </location>
</feature>
<dbReference type="AlphaFoldDB" id="A0A1C6V9U9"/>
<sequence length="622" mass="65838">MNPAVLELGAIGASLALFFGAYALLLSLTKPRHIHPAPPSQDLSEEPPAVASLLGTGWQVTEDAAEATLLDLGARGYLEFRQPDNDPYHTTVHLTGSVPAGLNAYERRIYQRVKDLAMDGVVPLTAMTFRDEKAAKSWWKALRREVIADSRARGLSRRRFGPAIVVLLVAVAAVAAAGITYGFGHWAFRTPDKRGDDLEATIGAAVISFAWLSTVAGRYNGERDTAAGRQAASRWMGVRDWLRGHEAFADLPPSAVGLWDRYLAYGAALGATRTASAVIDMGMGDRTRVWSTFGGTWHRVRVRYPSSGRYGETAPKLVFRGVLLGVIGYFIARYGHVVVDIAMQIDAVSASAFAPFAGLTSALITVAGAVLLLNGCYTVVRTITDLTAPKTVTGQVLWIALWRTQTSSSDDSPPQPITYYLAVDDGTSDRTVAWALPLALAGGCATGDTIQMTVRPWSRRVMAVNVVERGTAHGPQPEVPTDNLVLAAINRHPHGGSAAPAAALARNVTLLQADEVASALHWPSPVTAKPTLGPGGMVEFTAPEGPVLMLLTAHGFLGSMAWRAASQGTPLPGIGEAAFARTGAAVARVGDSTVQVALLPAAAGREAALPGLLKLAVERLVA</sequence>
<keyword evidence="1" id="KW-0472">Membrane</keyword>
<dbReference type="OrthoDB" id="5241092at2"/>
<dbReference type="Pfam" id="PF20990">
    <property type="entry name" value="DUF2207_C"/>
    <property type="match status" value="1"/>
</dbReference>
<protein>
    <submittedName>
        <fullName evidence="3">Predicted membrane protein</fullName>
    </submittedName>
</protein>
<keyword evidence="1" id="KW-1133">Transmembrane helix</keyword>
<dbReference type="InterPro" id="IPR048389">
    <property type="entry name" value="YciQ-like_C"/>
</dbReference>
<keyword evidence="1" id="KW-0812">Transmembrane</keyword>
<gene>
    <name evidence="3" type="ORF">GA0070604_4898</name>
</gene>
<accession>A0A1C6V9U9</accession>
<organism evidence="3 4">
    <name type="scientific">Micromonospora eburnea</name>
    <dbReference type="NCBI Taxonomy" id="227316"/>
    <lineage>
        <taxon>Bacteria</taxon>
        <taxon>Bacillati</taxon>
        <taxon>Actinomycetota</taxon>
        <taxon>Actinomycetes</taxon>
        <taxon>Micromonosporales</taxon>
        <taxon>Micromonosporaceae</taxon>
        <taxon>Micromonospora</taxon>
    </lineage>
</organism>
<feature type="domain" description="Predicted membrane protein YciQ-like C-terminal" evidence="2">
    <location>
        <begin position="47"/>
        <end position="272"/>
    </location>
</feature>
<dbReference type="EMBL" id="FMHY01000002">
    <property type="protein sequence ID" value="SCL63109.1"/>
    <property type="molecule type" value="Genomic_DNA"/>
</dbReference>
<feature type="transmembrane region" description="Helical" evidence="1">
    <location>
        <begin position="317"/>
        <end position="336"/>
    </location>
</feature>
<reference evidence="4" key="1">
    <citation type="submission" date="2016-06" db="EMBL/GenBank/DDBJ databases">
        <authorList>
            <person name="Varghese N."/>
            <person name="Submissions Spin"/>
        </authorList>
    </citation>
    <scope>NUCLEOTIDE SEQUENCE [LARGE SCALE GENOMIC DNA]</scope>
    <source>
        <strain evidence="4">DSM 44814</strain>
    </source>
</reference>
<evidence type="ECO:0000256" key="1">
    <source>
        <dbReference type="SAM" id="Phobius"/>
    </source>
</evidence>
<dbReference type="Proteomes" id="UP000199696">
    <property type="component" value="Unassembled WGS sequence"/>
</dbReference>
<evidence type="ECO:0000313" key="3">
    <source>
        <dbReference type="EMBL" id="SCL63109.1"/>
    </source>
</evidence>